<dbReference type="InterPro" id="IPR050428">
    <property type="entry name" value="TCS_sensor_his_kinase"/>
</dbReference>
<evidence type="ECO:0000256" key="6">
    <source>
        <dbReference type="ARBA" id="ARBA00022692"/>
    </source>
</evidence>
<dbReference type="PANTHER" id="PTHR45436">
    <property type="entry name" value="SENSOR HISTIDINE KINASE YKOH"/>
    <property type="match status" value="1"/>
</dbReference>
<dbReference type="InterPro" id="IPR005467">
    <property type="entry name" value="His_kinase_dom"/>
</dbReference>
<evidence type="ECO:0000256" key="11">
    <source>
        <dbReference type="SAM" id="Phobius"/>
    </source>
</evidence>
<evidence type="ECO:0000256" key="4">
    <source>
        <dbReference type="ARBA" id="ARBA00022553"/>
    </source>
</evidence>
<dbReference type="GO" id="GO:0016301">
    <property type="term" value="F:kinase activity"/>
    <property type="evidence" value="ECO:0007669"/>
    <property type="project" value="UniProtKB-KW"/>
</dbReference>
<dbReference type="InterPro" id="IPR036890">
    <property type="entry name" value="HATPase_C_sf"/>
</dbReference>
<reference evidence="14 15" key="1">
    <citation type="submission" date="2023-10" db="EMBL/GenBank/DDBJ databases">
        <title>Development of a sustainable strategy for remediation of hydrocarbon-contaminated territories based on the waste exchange concept.</title>
        <authorList>
            <person name="Krivoruchko A."/>
        </authorList>
    </citation>
    <scope>NUCLEOTIDE SEQUENCE [LARGE SCALE GENOMIC DNA]</scope>
    <source>
        <strain evidence="14 15">IEGM 60</strain>
    </source>
</reference>
<organism evidence="14 15">
    <name type="scientific">Rhodococcus jostii</name>
    <dbReference type="NCBI Taxonomy" id="132919"/>
    <lineage>
        <taxon>Bacteria</taxon>
        <taxon>Bacillati</taxon>
        <taxon>Actinomycetota</taxon>
        <taxon>Actinomycetes</taxon>
        <taxon>Mycobacteriales</taxon>
        <taxon>Nocardiaceae</taxon>
        <taxon>Rhodococcus</taxon>
    </lineage>
</organism>
<evidence type="ECO:0000256" key="3">
    <source>
        <dbReference type="ARBA" id="ARBA00012438"/>
    </source>
</evidence>
<feature type="domain" description="HAMP" evidence="13">
    <location>
        <begin position="186"/>
        <end position="239"/>
    </location>
</feature>
<evidence type="ECO:0000259" key="13">
    <source>
        <dbReference type="PROSITE" id="PS50885"/>
    </source>
</evidence>
<proteinExistence type="predicted"/>
<keyword evidence="6 11" id="KW-0812">Transmembrane</keyword>
<dbReference type="CDD" id="cd00082">
    <property type="entry name" value="HisKA"/>
    <property type="match status" value="1"/>
</dbReference>
<dbReference type="InterPro" id="IPR003661">
    <property type="entry name" value="HisK_dim/P_dom"/>
</dbReference>
<dbReference type="SUPFAM" id="SSF55874">
    <property type="entry name" value="ATPase domain of HSP90 chaperone/DNA topoisomerase II/histidine kinase"/>
    <property type="match status" value="1"/>
</dbReference>
<dbReference type="PROSITE" id="PS50109">
    <property type="entry name" value="HIS_KIN"/>
    <property type="match status" value="1"/>
</dbReference>
<keyword evidence="8 11" id="KW-1133">Transmembrane helix</keyword>
<feature type="transmembrane region" description="Helical" evidence="11">
    <location>
        <begin position="162"/>
        <end position="185"/>
    </location>
</feature>
<accession>A0ABU4C669</accession>
<protein>
    <recommendedName>
        <fullName evidence="3">histidine kinase</fullName>
        <ecNumber evidence="3">2.7.13.3</ecNumber>
    </recommendedName>
</protein>
<dbReference type="Gene3D" id="1.10.287.130">
    <property type="match status" value="1"/>
</dbReference>
<keyword evidence="9" id="KW-0902">Two-component regulatory system</keyword>
<comment type="caution">
    <text evidence="14">The sequence shown here is derived from an EMBL/GenBank/DDBJ whole genome shotgun (WGS) entry which is preliminary data.</text>
</comment>
<comment type="subcellular location">
    <subcellularLocation>
        <location evidence="2">Cell membrane</location>
    </subcellularLocation>
</comment>
<evidence type="ECO:0000256" key="10">
    <source>
        <dbReference type="ARBA" id="ARBA00023136"/>
    </source>
</evidence>
<dbReference type="PANTHER" id="PTHR45436:SF5">
    <property type="entry name" value="SENSOR HISTIDINE KINASE TRCS"/>
    <property type="match status" value="1"/>
</dbReference>
<dbReference type="Gene3D" id="3.30.565.10">
    <property type="entry name" value="Histidine kinase-like ATPase, C-terminal domain"/>
    <property type="match status" value="1"/>
</dbReference>
<dbReference type="SMART" id="SM00388">
    <property type="entry name" value="HisKA"/>
    <property type="match status" value="1"/>
</dbReference>
<dbReference type="CDD" id="cd06225">
    <property type="entry name" value="HAMP"/>
    <property type="match status" value="1"/>
</dbReference>
<sequence>MDRNLLDPRSWNVRARSAAAAALVVTICLVLAGGALLMVLYRTLEHSARDAADTRARQIVEELRTAAPGGLDSSLFATDGQIGTIQVIDSAGIVVAASPGADRLPVTFEPVPPGDSRYLGNIDLGGEPDYWIVEQGAQSPSGPATVVVGADREPIEGILGTVALLMAIGGPVVVALVAVASYRLVGAALLPVERIRARVAAISTDRLDERVPVPDTQDEIARLAETMNSMLGRLESGHRAQQRFVSDASHELRSPLATITAALELAHTRPELVDTSLVDESLLPEARRMNHLLADLLLLARADENGLTHTSVDVDIDDLMYAESARVRDMSPELVVRAAIAPVRVVGDPQQLARVVRNLVDNARRHARREIRLICRTSSDGAVLEVADDGPGIALLDRQRIFERFVRLDTPRTRDSGGAGLGLAIVAEIVATHGGTIDVTDSDTGGARFVITLPVDGTCQSSPDFSR</sequence>
<feature type="transmembrane region" description="Helical" evidence="11">
    <location>
        <begin position="20"/>
        <end position="41"/>
    </location>
</feature>
<dbReference type="SMART" id="SM00387">
    <property type="entry name" value="HATPase_c"/>
    <property type="match status" value="1"/>
</dbReference>
<dbReference type="InterPro" id="IPR003660">
    <property type="entry name" value="HAMP_dom"/>
</dbReference>
<evidence type="ECO:0000313" key="14">
    <source>
        <dbReference type="EMBL" id="MDV6278969.1"/>
    </source>
</evidence>
<dbReference type="PRINTS" id="PR00344">
    <property type="entry name" value="BCTRLSENSOR"/>
</dbReference>
<dbReference type="InterPro" id="IPR003594">
    <property type="entry name" value="HATPase_dom"/>
</dbReference>
<gene>
    <name evidence="14" type="ORF">R3Q59_00330</name>
</gene>
<evidence type="ECO:0000259" key="12">
    <source>
        <dbReference type="PROSITE" id="PS50109"/>
    </source>
</evidence>
<dbReference type="Proteomes" id="UP001185737">
    <property type="component" value="Unassembled WGS sequence"/>
</dbReference>
<keyword evidence="15" id="KW-1185">Reference proteome</keyword>
<evidence type="ECO:0000256" key="1">
    <source>
        <dbReference type="ARBA" id="ARBA00000085"/>
    </source>
</evidence>
<dbReference type="Pfam" id="PF00512">
    <property type="entry name" value="HisKA"/>
    <property type="match status" value="1"/>
</dbReference>
<evidence type="ECO:0000256" key="5">
    <source>
        <dbReference type="ARBA" id="ARBA00022679"/>
    </source>
</evidence>
<keyword evidence="10 11" id="KW-0472">Membrane</keyword>
<dbReference type="Pfam" id="PF02518">
    <property type="entry name" value="HATPase_c"/>
    <property type="match status" value="1"/>
</dbReference>
<comment type="catalytic activity">
    <reaction evidence="1">
        <text>ATP + protein L-histidine = ADP + protein N-phospho-L-histidine.</text>
        <dbReference type="EC" id="2.7.13.3"/>
    </reaction>
</comment>
<evidence type="ECO:0000256" key="7">
    <source>
        <dbReference type="ARBA" id="ARBA00022777"/>
    </source>
</evidence>
<dbReference type="EMBL" id="JAWLKA010000001">
    <property type="protein sequence ID" value="MDV6278969.1"/>
    <property type="molecule type" value="Genomic_DNA"/>
</dbReference>
<dbReference type="Pfam" id="PF00672">
    <property type="entry name" value="HAMP"/>
    <property type="match status" value="1"/>
</dbReference>
<evidence type="ECO:0000313" key="15">
    <source>
        <dbReference type="Proteomes" id="UP001185737"/>
    </source>
</evidence>
<keyword evidence="4" id="KW-0597">Phosphoprotein</keyword>
<dbReference type="EC" id="2.7.13.3" evidence="3"/>
<name>A0ABU4C669_RHOJO</name>
<evidence type="ECO:0000256" key="8">
    <source>
        <dbReference type="ARBA" id="ARBA00022989"/>
    </source>
</evidence>
<dbReference type="RefSeq" id="WP_317567509.1">
    <property type="nucleotide sequence ID" value="NZ_JAWLKA010000001.1"/>
</dbReference>
<dbReference type="SUPFAM" id="SSF158472">
    <property type="entry name" value="HAMP domain-like"/>
    <property type="match status" value="1"/>
</dbReference>
<dbReference type="SMART" id="SM00304">
    <property type="entry name" value="HAMP"/>
    <property type="match status" value="1"/>
</dbReference>
<dbReference type="SUPFAM" id="SSF47384">
    <property type="entry name" value="Homodimeric domain of signal transducing histidine kinase"/>
    <property type="match status" value="1"/>
</dbReference>
<dbReference type="InterPro" id="IPR004358">
    <property type="entry name" value="Sig_transdc_His_kin-like_C"/>
</dbReference>
<dbReference type="InterPro" id="IPR036097">
    <property type="entry name" value="HisK_dim/P_sf"/>
</dbReference>
<keyword evidence="7 14" id="KW-0418">Kinase</keyword>
<dbReference type="PROSITE" id="PS50885">
    <property type="entry name" value="HAMP"/>
    <property type="match status" value="1"/>
</dbReference>
<evidence type="ECO:0000256" key="9">
    <source>
        <dbReference type="ARBA" id="ARBA00023012"/>
    </source>
</evidence>
<keyword evidence="5" id="KW-0808">Transferase</keyword>
<feature type="domain" description="Histidine kinase" evidence="12">
    <location>
        <begin position="247"/>
        <end position="457"/>
    </location>
</feature>
<evidence type="ECO:0000256" key="2">
    <source>
        <dbReference type="ARBA" id="ARBA00004236"/>
    </source>
</evidence>